<gene>
    <name evidence="1" type="ORF">TNCT_28841</name>
</gene>
<dbReference type="AlphaFoldDB" id="A0A8X6IDL3"/>
<dbReference type="OrthoDB" id="548295at2759"/>
<organism evidence="1 2">
    <name type="scientific">Trichonephila clavata</name>
    <name type="common">Joro spider</name>
    <name type="synonym">Nephila clavata</name>
    <dbReference type="NCBI Taxonomy" id="2740835"/>
    <lineage>
        <taxon>Eukaryota</taxon>
        <taxon>Metazoa</taxon>
        <taxon>Ecdysozoa</taxon>
        <taxon>Arthropoda</taxon>
        <taxon>Chelicerata</taxon>
        <taxon>Arachnida</taxon>
        <taxon>Araneae</taxon>
        <taxon>Araneomorphae</taxon>
        <taxon>Entelegynae</taxon>
        <taxon>Araneoidea</taxon>
        <taxon>Nephilidae</taxon>
        <taxon>Trichonephila</taxon>
    </lineage>
</organism>
<feature type="non-terminal residue" evidence="1">
    <location>
        <position position="1"/>
    </location>
</feature>
<proteinExistence type="predicted"/>
<keyword evidence="2" id="KW-1185">Reference proteome</keyword>
<name>A0A8X6IDL3_TRICU</name>
<protein>
    <submittedName>
        <fullName evidence="1">Uncharacterized protein</fullName>
    </submittedName>
</protein>
<sequence length="82" mass="9518">VINAVKNGSLNMSVFKELNKFMIEFVPSLNIQAENLNFGHLTPKMLERFCRYPDNRTRIEEGYKQLLNYLTMLSQAIHALVT</sequence>
<accession>A0A8X6IDL3</accession>
<dbReference type="Proteomes" id="UP000887116">
    <property type="component" value="Unassembled WGS sequence"/>
</dbReference>
<comment type="caution">
    <text evidence="1">The sequence shown here is derived from an EMBL/GenBank/DDBJ whole genome shotgun (WGS) entry which is preliminary data.</text>
</comment>
<evidence type="ECO:0000313" key="2">
    <source>
        <dbReference type="Proteomes" id="UP000887116"/>
    </source>
</evidence>
<evidence type="ECO:0000313" key="1">
    <source>
        <dbReference type="EMBL" id="GFR20149.1"/>
    </source>
</evidence>
<reference evidence="1" key="1">
    <citation type="submission" date="2020-07" db="EMBL/GenBank/DDBJ databases">
        <title>Multicomponent nature underlies the extraordinary mechanical properties of spider dragline silk.</title>
        <authorList>
            <person name="Kono N."/>
            <person name="Nakamura H."/>
            <person name="Mori M."/>
            <person name="Yoshida Y."/>
            <person name="Ohtoshi R."/>
            <person name="Malay A.D."/>
            <person name="Moran D.A.P."/>
            <person name="Tomita M."/>
            <person name="Numata K."/>
            <person name="Arakawa K."/>
        </authorList>
    </citation>
    <scope>NUCLEOTIDE SEQUENCE</scope>
</reference>
<dbReference type="EMBL" id="BMAO01008017">
    <property type="protein sequence ID" value="GFR20149.1"/>
    <property type="molecule type" value="Genomic_DNA"/>
</dbReference>